<evidence type="ECO:0000256" key="5">
    <source>
        <dbReference type="ARBA" id="ARBA00023163"/>
    </source>
</evidence>
<dbReference type="PANTHER" id="PTHR46469:SF1">
    <property type="entry name" value="TRANSCRIPTION INITIATION FACTOR TFIID SUBUNIT 8"/>
    <property type="match status" value="1"/>
</dbReference>
<proteinExistence type="inferred from homology"/>
<dbReference type="AlphaFoldDB" id="A0A4U5PED1"/>
<dbReference type="InterPro" id="IPR019473">
    <property type="entry name" value="TFIID_su8_C"/>
</dbReference>
<dbReference type="STRING" id="34508.A0A4U5PED1"/>
<reference evidence="9 10" key="1">
    <citation type="journal article" date="2015" name="Genome Biol.">
        <title>Comparative genomics of Steinernema reveals deeply conserved gene regulatory networks.</title>
        <authorList>
            <person name="Dillman A.R."/>
            <person name="Macchietto M."/>
            <person name="Porter C.F."/>
            <person name="Rogers A."/>
            <person name="Williams B."/>
            <person name="Antoshechkin I."/>
            <person name="Lee M.M."/>
            <person name="Goodwin Z."/>
            <person name="Lu X."/>
            <person name="Lewis E.E."/>
            <person name="Goodrich-Blair H."/>
            <person name="Stock S.P."/>
            <person name="Adams B.J."/>
            <person name="Sternberg P.W."/>
            <person name="Mortazavi A."/>
        </authorList>
    </citation>
    <scope>NUCLEOTIDE SEQUENCE [LARGE SCALE GENOMIC DNA]</scope>
    <source>
        <strain evidence="9 10">ALL</strain>
    </source>
</reference>
<feature type="region of interest" description="Disordered" evidence="7">
    <location>
        <begin position="213"/>
        <end position="240"/>
    </location>
</feature>
<comment type="caution">
    <text evidence="9">The sequence shown here is derived from an EMBL/GenBank/DDBJ whole genome shotgun (WGS) entry which is preliminary data.</text>
</comment>
<evidence type="ECO:0000256" key="2">
    <source>
        <dbReference type="ARBA" id="ARBA00008767"/>
    </source>
</evidence>
<comment type="subcellular location">
    <subcellularLocation>
        <location evidence="1">Nucleus</location>
    </subcellularLocation>
</comment>
<keyword evidence="10" id="KW-1185">Reference proteome</keyword>
<dbReference type="Pfam" id="PF10406">
    <property type="entry name" value="TAF8_C"/>
    <property type="match status" value="1"/>
</dbReference>
<evidence type="ECO:0000256" key="7">
    <source>
        <dbReference type="SAM" id="MobiDB-lite"/>
    </source>
</evidence>
<organism evidence="9 10">
    <name type="scientific">Steinernema carpocapsae</name>
    <name type="common">Entomopathogenic nematode</name>
    <dbReference type="NCBI Taxonomy" id="34508"/>
    <lineage>
        <taxon>Eukaryota</taxon>
        <taxon>Metazoa</taxon>
        <taxon>Ecdysozoa</taxon>
        <taxon>Nematoda</taxon>
        <taxon>Chromadorea</taxon>
        <taxon>Rhabditida</taxon>
        <taxon>Tylenchina</taxon>
        <taxon>Panagrolaimomorpha</taxon>
        <taxon>Strongyloidoidea</taxon>
        <taxon>Steinernematidae</taxon>
        <taxon>Steinernema</taxon>
    </lineage>
</organism>
<accession>A0A4U5PED1</accession>
<dbReference type="GO" id="GO:0005669">
    <property type="term" value="C:transcription factor TFIID complex"/>
    <property type="evidence" value="ECO:0007669"/>
    <property type="project" value="InterPro"/>
</dbReference>
<evidence type="ECO:0000256" key="1">
    <source>
        <dbReference type="ARBA" id="ARBA00004123"/>
    </source>
</evidence>
<sequence>MFLIYAPTQTEFQYESVLRKAIAAMCIQCGFGKIGEDTLHTILQEVLIEIKNICTMTRLLTEAAGRSKFTPHDLCLAIESTGTRCEELDAQLQEFKKAAYLVVAPPARRKHFHPEGTRTFQVLNAEQPEDLPSWLPPYPPPHTYKKTMIQAQPDISYKCWRTQKCELERNAGKSLTNFMLKTHKKLCLFRGYEERTRERVRIKLLERELWQQSQREERMDVDGDENNNEVPPEAPEEPNFDLPETESIMMANRVPGWIQLLEPREEAMPYLSALGVGEEDADEEAEMQKNQMLAKSILKIWINGSEADRIGREDVVDSLEELI</sequence>
<dbReference type="OrthoDB" id="2193813at2759"/>
<keyword evidence="6" id="KW-0539">Nucleus</keyword>
<evidence type="ECO:0000256" key="3">
    <source>
        <dbReference type="ARBA" id="ARBA00017307"/>
    </source>
</evidence>
<feature type="domain" description="Transcription factor TFIID subunit 8 C-terminal" evidence="8">
    <location>
        <begin position="131"/>
        <end position="178"/>
    </location>
</feature>
<evidence type="ECO:0000313" key="9">
    <source>
        <dbReference type="EMBL" id="TKR94531.1"/>
    </source>
</evidence>
<comment type="similarity">
    <text evidence="2">Belongs to the TAF8 family.</text>
</comment>
<protein>
    <recommendedName>
        <fullName evidence="3">Transcription initiation factor TFIID subunit 8</fullName>
    </recommendedName>
</protein>
<evidence type="ECO:0000256" key="6">
    <source>
        <dbReference type="ARBA" id="ARBA00023242"/>
    </source>
</evidence>
<evidence type="ECO:0000259" key="8">
    <source>
        <dbReference type="Pfam" id="PF10406"/>
    </source>
</evidence>
<name>A0A4U5PED1_STECR</name>
<dbReference type="EMBL" id="AZBU02000002">
    <property type="protein sequence ID" value="TKR94531.1"/>
    <property type="molecule type" value="Genomic_DNA"/>
</dbReference>
<keyword evidence="4" id="KW-0805">Transcription regulation</keyword>
<dbReference type="Gene3D" id="1.10.20.10">
    <property type="entry name" value="Histone, subunit A"/>
    <property type="match status" value="1"/>
</dbReference>
<dbReference type="GO" id="GO:0046982">
    <property type="term" value="F:protein heterodimerization activity"/>
    <property type="evidence" value="ECO:0007669"/>
    <property type="project" value="InterPro"/>
</dbReference>
<evidence type="ECO:0000313" key="10">
    <source>
        <dbReference type="Proteomes" id="UP000298663"/>
    </source>
</evidence>
<dbReference type="Proteomes" id="UP000298663">
    <property type="component" value="Unassembled WGS sequence"/>
</dbReference>
<dbReference type="PANTHER" id="PTHR46469">
    <property type="entry name" value="TRANSCRIPTION INITIATION FACTOR TFIID SUBUNIT 8"/>
    <property type="match status" value="1"/>
</dbReference>
<keyword evidence="5" id="KW-0804">Transcription</keyword>
<reference evidence="9 10" key="2">
    <citation type="journal article" date="2019" name="G3 (Bethesda)">
        <title>Hybrid Assembly of the Genome of the Entomopathogenic Nematode Steinernema carpocapsae Identifies the X-Chromosome.</title>
        <authorList>
            <person name="Serra L."/>
            <person name="Macchietto M."/>
            <person name="Macias-Munoz A."/>
            <person name="McGill C.J."/>
            <person name="Rodriguez I.M."/>
            <person name="Rodriguez B."/>
            <person name="Murad R."/>
            <person name="Mortazavi A."/>
        </authorList>
    </citation>
    <scope>NUCLEOTIDE SEQUENCE [LARGE SCALE GENOMIC DNA]</scope>
    <source>
        <strain evidence="9 10">ALL</strain>
    </source>
</reference>
<dbReference type="InterPro" id="IPR037818">
    <property type="entry name" value="TAF8"/>
</dbReference>
<gene>
    <name evidence="9" type="ORF">L596_008805</name>
</gene>
<dbReference type="GO" id="GO:0006367">
    <property type="term" value="P:transcription initiation at RNA polymerase II promoter"/>
    <property type="evidence" value="ECO:0007669"/>
    <property type="project" value="TreeGrafter"/>
</dbReference>
<dbReference type="InterPro" id="IPR009072">
    <property type="entry name" value="Histone-fold"/>
</dbReference>
<evidence type="ECO:0000256" key="4">
    <source>
        <dbReference type="ARBA" id="ARBA00023015"/>
    </source>
</evidence>